<keyword evidence="4" id="KW-0969">Cilium</keyword>
<sequence length="362" mass="39527">MSQKGQDETEKSHEASPEKIRKAREKGDVPRSTDLAVAASYIGLVVAAVSLGTGSMRELGSGLMTFIDRSDDLAGLFFEGPPSGPMGMLILGTGRALWGWFALPAAAVLLAILAQRAFVVAPDRIKPKLSRISPISNAKNKYGRSGLFEFFKSATKLLLYTICVGLFLIARSDRLIGVIHSSPGIAVAQLGRLFVEFMIFVCLIAGTLGVIDALWQHAEFMRKNRMSRKEVTDENKESEGDPHLKMARRRKAHDIAMNQMLAEVPKADVVIVNPTHYAVALQWSRLPGAAPVCVAKGVDEVALTIRRAAEEHNVPIHSDPPTARALHATVELDQEIPEDLYRAVAVAIRFAEAMRKKAKSKI</sequence>
<dbReference type="Proteomes" id="UP000215377">
    <property type="component" value="Unassembled WGS sequence"/>
</dbReference>
<dbReference type="RefSeq" id="WP_088649036.1">
    <property type="nucleotide sequence ID" value="NZ_AQQR01000002.1"/>
</dbReference>
<reference evidence="4 5" key="1">
    <citation type="submission" date="2013-04" db="EMBL/GenBank/DDBJ databases">
        <title>Oceanicola sp. 22II1-22F33 Genome Sequencing.</title>
        <authorList>
            <person name="Lai Q."/>
            <person name="Li G."/>
            <person name="Shao Z."/>
        </authorList>
    </citation>
    <scope>NUCLEOTIDE SEQUENCE [LARGE SCALE GENOMIC DNA]</scope>
    <source>
        <strain evidence="4 5">22II1-22F33</strain>
    </source>
</reference>
<keyword evidence="3" id="KW-1133">Transmembrane helix</keyword>
<feature type="transmembrane region" description="Helical" evidence="3">
    <location>
        <begin position="97"/>
        <end position="121"/>
    </location>
</feature>
<feature type="transmembrane region" description="Helical" evidence="3">
    <location>
        <begin position="150"/>
        <end position="170"/>
    </location>
</feature>
<dbReference type="AlphaFoldDB" id="A0A225NNA2"/>
<dbReference type="Gene3D" id="3.40.1690.10">
    <property type="entry name" value="secretion proteins EscU"/>
    <property type="match status" value="1"/>
</dbReference>
<organism evidence="4 5">
    <name type="scientific">Marinibacterium profundimaris</name>
    <dbReference type="NCBI Taxonomy" id="1679460"/>
    <lineage>
        <taxon>Bacteria</taxon>
        <taxon>Pseudomonadati</taxon>
        <taxon>Pseudomonadota</taxon>
        <taxon>Alphaproteobacteria</taxon>
        <taxon>Rhodobacterales</taxon>
        <taxon>Paracoccaceae</taxon>
        <taxon>Marinibacterium</taxon>
    </lineage>
</organism>
<protein>
    <submittedName>
        <fullName evidence="4">Flagellar biosynthesis protein FlhB</fullName>
    </submittedName>
</protein>
<dbReference type="PANTHER" id="PTHR30531">
    <property type="entry name" value="FLAGELLAR BIOSYNTHETIC PROTEIN FLHB"/>
    <property type="match status" value="1"/>
</dbReference>
<evidence type="ECO:0000256" key="1">
    <source>
        <dbReference type="ARBA" id="ARBA00010690"/>
    </source>
</evidence>
<comment type="caution">
    <text evidence="4">The sequence shown here is derived from an EMBL/GenBank/DDBJ whole genome shotgun (WGS) entry which is preliminary data.</text>
</comment>
<proteinExistence type="inferred from homology"/>
<comment type="similarity">
    <text evidence="1">Belongs to the type III secretion exporter family.</text>
</comment>
<keyword evidence="4" id="KW-0966">Cell projection</keyword>
<dbReference type="PRINTS" id="PR00950">
    <property type="entry name" value="TYPE3IMSPROT"/>
</dbReference>
<feature type="transmembrane region" description="Helical" evidence="3">
    <location>
        <begin position="35"/>
        <end position="56"/>
    </location>
</feature>
<dbReference type="GO" id="GO:0009306">
    <property type="term" value="P:protein secretion"/>
    <property type="evidence" value="ECO:0007669"/>
    <property type="project" value="InterPro"/>
</dbReference>
<evidence type="ECO:0000256" key="2">
    <source>
        <dbReference type="SAM" id="MobiDB-lite"/>
    </source>
</evidence>
<dbReference type="EMBL" id="AQQR01000002">
    <property type="protein sequence ID" value="OWU75852.1"/>
    <property type="molecule type" value="Genomic_DNA"/>
</dbReference>
<evidence type="ECO:0000313" key="4">
    <source>
        <dbReference type="EMBL" id="OWU75852.1"/>
    </source>
</evidence>
<keyword evidence="4" id="KW-0282">Flagellum</keyword>
<dbReference type="PANTHER" id="PTHR30531:SF14">
    <property type="entry name" value="SURFACE PRESENTATION OF ANTIGENS PROTEIN SPAS"/>
    <property type="match status" value="1"/>
</dbReference>
<feature type="region of interest" description="Disordered" evidence="2">
    <location>
        <begin position="1"/>
        <end position="27"/>
    </location>
</feature>
<dbReference type="InterPro" id="IPR006135">
    <property type="entry name" value="T3SS_substrate_exporter"/>
</dbReference>
<keyword evidence="3" id="KW-0812">Transmembrane</keyword>
<dbReference type="SUPFAM" id="SSF160544">
    <property type="entry name" value="EscU C-terminal domain-like"/>
    <property type="match status" value="1"/>
</dbReference>
<dbReference type="Gene3D" id="6.10.250.2080">
    <property type="match status" value="1"/>
</dbReference>
<evidence type="ECO:0000256" key="3">
    <source>
        <dbReference type="SAM" id="Phobius"/>
    </source>
</evidence>
<dbReference type="GO" id="GO:0005886">
    <property type="term" value="C:plasma membrane"/>
    <property type="evidence" value="ECO:0007669"/>
    <property type="project" value="TreeGrafter"/>
</dbReference>
<evidence type="ECO:0000313" key="5">
    <source>
        <dbReference type="Proteomes" id="UP000215377"/>
    </source>
</evidence>
<keyword evidence="3" id="KW-0472">Membrane</keyword>
<feature type="transmembrane region" description="Helical" evidence="3">
    <location>
        <begin position="190"/>
        <end position="215"/>
    </location>
</feature>
<dbReference type="Pfam" id="PF01312">
    <property type="entry name" value="Bac_export_2"/>
    <property type="match status" value="1"/>
</dbReference>
<accession>A0A225NNA2</accession>
<name>A0A225NNA2_9RHOB</name>
<dbReference type="OrthoDB" id="9807950at2"/>
<gene>
    <name evidence="4" type="ORF">ATO3_06615</name>
</gene>
<keyword evidence="5" id="KW-1185">Reference proteome</keyword>
<dbReference type="InterPro" id="IPR029025">
    <property type="entry name" value="T3SS_substrate_exporter_C"/>
</dbReference>